<dbReference type="PROSITE" id="PS00941">
    <property type="entry name" value="CARBOXYLESTERASE_B_2"/>
    <property type="match status" value="1"/>
</dbReference>
<dbReference type="InterPro" id="IPR019819">
    <property type="entry name" value="Carboxylesterase_B_CS"/>
</dbReference>
<dbReference type="Proteomes" id="UP000085678">
    <property type="component" value="Unplaced"/>
</dbReference>
<keyword evidence="6" id="KW-1185">Reference proteome</keyword>
<comment type="similarity">
    <text evidence="1 4">Belongs to the type-B carboxylesterase/lipase family.</text>
</comment>
<gene>
    <name evidence="7" type="primary">LOC106158050</name>
</gene>
<dbReference type="OrthoDB" id="408631at2759"/>
<dbReference type="GeneID" id="106158050"/>
<feature type="signal peptide" evidence="4">
    <location>
        <begin position="1"/>
        <end position="32"/>
    </location>
</feature>
<dbReference type="EC" id="3.1.1.-" evidence="4"/>
<protein>
    <recommendedName>
        <fullName evidence="4">Carboxylic ester hydrolase</fullName>
        <ecNumber evidence="4">3.1.1.-</ecNumber>
    </recommendedName>
</protein>
<keyword evidence="2 4" id="KW-0732">Signal</keyword>
<dbReference type="KEGG" id="lak:106158050"/>
<dbReference type="InParanoid" id="A0A1S3HTH5"/>
<dbReference type="InterPro" id="IPR051093">
    <property type="entry name" value="Neuroligin/BSAL"/>
</dbReference>
<dbReference type="AlphaFoldDB" id="A0A1S3HTH5"/>
<organism evidence="6 7">
    <name type="scientific">Lingula anatina</name>
    <name type="common">Brachiopod</name>
    <name type="synonym">Lingula unguis</name>
    <dbReference type="NCBI Taxonomy" id="7574"/>
    <lineage>
        <taxon>Eukaryota</taxon>
        <taxon>Metazoa</taxon>
        <taxon>Spiralia</taxon>
        <taxon>Lophotrochozoa</taxon>
        <taxon>Brachiopoda</taxon>
        <taxon>Linguliformea</taxon>
        <taxon>Lingulata</taxon>
        <taxon>Lingulida</taxon>
        <taxon>Linguloidea</taxon>
        <taxon>Lingulidae</taxon>
        <taxon>Lingula</taxon>
    </lineage>
</organism>
<feature type="chain" id="PRO_5010006633" description="Carboxylic ester hydrolase" evidence="4">
    <location>
        <begin position="33"/>
        <end position="605"/>
    </location>
</feature>
<evidence type="ECO:0000256" key="2">
    <source>
        <dbReference type="ARBA" id="ARBA00022729"/>
    </source>
</evidence>
<dbReference type="SUPFAM" id="SSF53474">
    <property type="entry name" value="alpha/beta-Hydrolases"/>
    <property type="match status" value="1"/>
</dbReference>
<dbReference type="GO" id="GO:0016787">
    <property type="term" value="F:hydrolase activity"/>
    <property type="evidence" value="ECO:0007669"/>
    <property type="project" value="UniProtKB-KW"/>
</dbReference>
<evidence type="ECO:0000256" key="1">
    <source>
        <dbReference type="ARBA" id="ARBA00005964"/>
    </source>
</evidence>
<name>A0A1S3HTH5_LINAN</name>
<dbReference type="RefSeq" id="XP_013389345.1">
    <property type="nucleotide sequence ID" value="XM_013533891.2"/>
</dbReference>
<dbReference type="Pfam" id="PF00135">
    <property type="entry name" value="COesterase"/>
    <property type="match status" value="1"/>
</dbReference>
<dbReference type="InterPro" id="IPR019826">
    <property type="entry name" value="Carboxylesterase_B_AS"/>
</dbReference>
<evidence type="ECO:0000313" key="7">
    <source>
        <dbReference type="RefSeq" id="XP_013389345.1"/>
    </source>
</evidence>
<dbReference type="FunCoup" id="A0A1S3HTH5">
    <property type="interactions" value="64"/>
</dbReference>
<dbReference type="PANTHER" id="PTHR43903">
    <property type="entry name" value="NEUROLIGIN"/>
    <property type="match status" value="1"/>
</dbReference>
<dbReference type="InterPro" id="IPR029058">
    <property type="entry name" value="AB_hydrolase_fold"/>
</dbReference>
<reference evidence="7" key="1">
    <citation type="submission" date="2025-08" db="UniProtKB">
        <authorList>
            <consortium name="RefSeq"/>
        </authorList>
    </citation>
    <scope>IDENTIFICATION</scope>
    <source>
        <tissue evidence="7">Gonads</tissue>
    </source>
</reference>
<evidence type="ECO:0000313" key="6">
    <source>
        <dbReference type="Proteomes" id="UP000085678"/>
    </source>
</evidence>
<dbReference type="ESTHER" id="linun-a0a1s3hth5">
    <property type="family name" value="Carb_B_Brachiopoda"/>
</dbReference>
<proteinExistence type="inferred from homology"/>
<dbReference type="Gene3D" id="3.40.50.1820">
    <property type="entry name" value="alpha/beta hydrolase"/>
    <property type="match status" value="1"/>
</dbReference>
<keyword evidence="3 4" id="KW-0378">Hydrolase</keyword>
<evidence type="ECO:0000256" key="3">
    <source>
        <dbReference type="ARBA" id="ARBA00022801"/>
    </source>
</evidence>
<accession>A0A1S3HTH5</accession>
<evidence type="ECO:0000256" key="4">
    <source>
        <dbReference type="RuleBase" id="RU361235"/>
    </source>
</evidence>
<dbReference type="InterPro" id="IPR002018">
    <property type="entry name" value="CarbesteraseB"/>
</dbReference>
<evidence type="ECO:0000259" key="5">
    <source>
        <dbReference type="Pfam" id="PF00135"/>
    </source>
</evidence>
<dbReference type="PROSITE" id="PS00122">
    <property type="entry name" value="CARBOXYLESTERASE_B_1"/>
    <property type="match status" value="1"/>
</dbReference>
<sequence length="605" mass="65472">MAGLKKRNSMASTSVLTFKTLLALSVIYAVAAQPQPQVTTKNGVIQGLVTTVEGQAVNQFLGIPFAEPPLGALRFLKPQPPSNWTGVKETTAFGATCMQSTTDPSPYGDQLSEDCLTLNVFVPGAVSNTNRKAVMVWIYGGGYTTGGTSLYIFNEFAAQNDVIMVSINYRVGPFGFLTTGDANAPGNAGLWDQIEGLKWVQDNIRNFGGDPNNVTIFGESAGGGSVSQLAMTVASRGLFHRFISMSGTALSVWAWVKDGPDVATKVGQNLGCNAATSLVDCLRAANATALLRASDQSLFPGRLATLFGPVVDGDMFPRSVEEMLRDPNSTALRHFLSLDYMGGFTDSDGGVNLPYIPINVTLGVPPSYMKNTLIPQLAAGTSVYHKDEIAQKLREVYYNASVSMEETGRLMVNLYTDTTFSVPTVGFLRNHLMAPGGSTYLYYFTKEPSFPHLLPVPAWFRGVNHGDELAFMLGPASASLLNVTFTELEKNVSRAFMTYFANFAKTGNPNTPDTVPNLWPQYTYAREEYLDIGDVIVNKTDVIPRRIDLWLDTIPAILARSTTSAPSTTPVASESTTPLTSEGVQIQFSALLAILVMFNVLKLFY</sequence>
<feature type="domain" description="Carboxylesterase type B" evidence="5">
    <location>
        <begin position="35"/>
        <end position="535"/>
    </location>
</feature>